<organism evidence="1 2">
    <name type="scientific">Smallanthus sonchifolius</name>
    <dbReference type="NCBI Taxonomy" id="185202"/>
    <lineage>
        <taxon>Eukaryota</taxon>
        <taxon>Viridiplantae</taxon>
        <taxon>Streptophyta</taxon>
        <taxon>Embryophyta</taxon>
        <taxon>Tracheophyta</taxon>
        <taxon>Spermatophyta</taxon>
        <taxon>Magnoliopsida</taxon>
        <taxon>eudicotyledons</taxon>
        <taxon>Gunneridae</taxon>
        <taxon>Pentapetalae</taxon>
        <taxon>asterids</taxon>
        <taxon>campanulids</taxon>
        <taxon>Asterales</taxon>
        <taxon>Asteraceae</taxon>
        <taxon>Asteroideae</taxon>
        <taxon>Heliantheae alliance</taxon>
        <taxon>Millerieae</taxon>
        <taxon>Smallanthus</taxon>
    </lineage>
</organism>
<sequence length="74" mass="8362">MNDIQEMLEVCMDMQIELQQEVYSIDHEIVRVSFTEVGSEDEAGERKVSEGGCPSPAGDYLLSLPINSPRRFEI</sequence>
<accession>A0ACB9I156</accession>
<name>A0ACB9I156_9ASTR</name>
<dbReference type="EMBL" id="CM042027">
    <property type="protein sequence ID" value="KAI3801735.1"/>
    <property type="molecule type" value="Genomic_DNA"/>
</dbReference>
<evidence type="ECO:0000313" key="2">
    <source>
        <dbReference type="Proteomes" id="UP001056120"/>
    </source>
</evidence>
<protein>
    <submittedName>
        <fullName evidence="1">Uncharacterized protein</fullName>
    </submittedName>
</protein>
<gene>
    <name evidence="1" type="ORF">L1987_29849</name>
</gene>
<dbReference type="Proteomes" id="UP001056120">
    <property type="component" value="Linkage Group LG10"/>
</dbReference>
<proteinExistence type="predicted"/>
<evidence type="ECO:0000313" key="1">
    <source>
        <dbReference type="EMBL" id="KAI3801735.1"/>
    </source>
</evidence>
<reference evidence="1 2" key="2">
    <citation type="journal article" date="2022" name="Mol. Ecol. Resour.">
        <title>The genomes of chicory, endive, great burdock and yacon provide insights into Asteraceae paleo-polyploidization history and plant inulin production.</title>
        <authorList>
            <person name="Fan W."/>
            <person name="Wang S."/>
            <person name="Wang H."/>
            <person name="Wang A."/>
            <person name="Jiang F."/>
            <person name="Liu H."/>
            <person name="Zhao H."/>
            <person name="Xu D."/>
            <person name="Zhang Y."/>
        </authorList>
    </citation>
    <scope>NUCLEOTIDE SEQUENCE [LARGE SCALE GENOMIC DNA]</scope>
    <source>
        <strain evidence="2">cv. Yunnan</strain>
        <tissue evidence="1">Leaves</tissue>
    </source>
</reference>
<keyword evidence="2" id="KW-1185">Reference proteome</keyword>
<reference evidence="2" key="1">
    <citation type="journal article" date="2022" name="Mol. Ecol. Resour.">
        <title>The genomes of chicory, endive, great burdock and yacon provide insights into Asteraceae palaeo-polyploidization history and plant inulin production.</title>
        <authorList>
            <person name="Fan W."/>
            <person name="Wang S."/>
            <person name="Wang H."/>
            <person name="Wang A."/>
            <person name="Jiang F."/>
            <person name="Liu H."/>
            <person name="Zhao H."/>
            <person name="Xu D."/>
            <person name="Zhang Y."/>
        </authorList>
    </citation>
    <scope>NUCLEOTIDE SEQUENCE [LARGE SCALE GENOMIC DNA]</scope>
    <source>
        <strain evidence="2">cv. Yunnan</strain>
    </source>
</reference>
<comment type="caution">
    <text evidence="1">The sequence shown here is derived from an EMBL/GenBank/DDBJ whole genome shotgun (WGS) entry which is preliminary data.</text>
</comment>